<dbReference type="GO" id="GO:0004826">
    <property type="term" value="F:phenylalanine-tRNA ligase activity"/>
    <property type="evidence" value="ECO:0007669"/>
    <property type="project" value="UniProtKB-EC"/>
</dbReference>
<evidence type="ECO:0000256" key="9">
    <source>
        <dbReference type="ARBA" id="ARBA00022842"/>
    </source>
</evidence>
<dbReference type="OrthoDB" id="9800719at2"/>
<dbReference type="GO" id="GO:0000049">
    <property type="term" value="F:tRNA binding"/>
    <property type="evidence" value="ECO:0007669"/>
    <property type="project" value="InterPro"/>
</dbReference>
<evidence type="ECO:0000256" key="5">
    <source>
        <dbReference type="ARBA" id="ARBA00022598"/>
    </source>
</evidence>
<keyword evidence="10" id="KW-0648">Protein biosynthesis</keyword>
<dbReference type="InterPro" id="IPR006195">
    <property type="entry name" value="aa-tRNA-synth_II"/>
</dbReference>
<keyword evidence="7" id="KW-0547">Nucleotide-binding</keyword>
<dbReference type="RefSeq" id="WP_120104301.1">
    <property type="nucleotide sequence ID" value="NZ_CP028884.1"/>
</dbReference>
<dbReference type="SUPFAM" id="SSF55681">
    <property type="entry name" value="Class II aaRS and biotin synthetases"/>
    <property type="match status" value="1"/>
</dbReference>
<evidence type="ECO:0000256" key="10">
    <source>
        <dbReference type="ARBA" id="ARBA00022917"/>
    </source>
</evidence>
<reference evidence="13 14" key="1">
    <citation type="journal article" date="2018" name="Infect. Genet. Evol.">
        <title>Genome-wide analysis of Borrelia turcica and 'Candidatus Borrelia tachyglossi' shows relapsing fever-like genomes with unique genomic links to Lyme disease Borrelia.</title>
        <authorList>
            <person name="Gofton A.W."/>
            <person name="Margos G."/>
            <person name="Fingerle V."/>
            <person name="Hepner S."/>
            <person name="Loh S.M."/>
            <person name="Ryan U."/>
            <person name="Irwin P."/>
            <person name="Oskam C.L."/>
        </authorList>
    </citation>
    <scope>NUCLEOTIDE SEQUENCE [LARGE SCALE GENOMIC DNA]</scope>
    <source>
        <strain evidence="13 14">IST7</strain>
    </source>
</reference>
<dbReference type="AlphaFoldDB" id="A0A386PNK5"/>
<comment type="subcellular location">
    <subcellularLocation>
        <location evidence="1">Cytoplasm</location>
    </subcellularLocation>
</comment>
<sequence length="515" mass="58543">MDHRLKTIVKTLHPLEEQVIFKYKKVDEISASGLSKDLGYDEGQANKIIEWLSYKGIISEVFRKVNVFYRLTEKGLDALKNGLIEERIISLISSKKVLITDLSKELGVEIKDVGKAFGNLIKEEVISLGPSKEIIAKDLEKSANYKIVKKLLSRAKDGDILEDDLSKDELFAISSVSKKKGASDTLFKVIERLDLKFEFTEFGLEVRAEYRNHRFPKDRIGKLTPEMLKNNTYVGRMFREYNIHVLPNKTFIGRANPYSEYIAKVKDRLVSLGFEEFDGPLVESEFFNNDALFMPQFHPARDARDVYYIKKPNSTESLPEPYFSNVKSTHENGFNTGSRGWRYDFNESISKRLVLRTQGTVLSAKQLMNAKNPGKYFGIVRCFRYDQVDATHGADFYQTEGIVIGDDVNIKTLLGLLEIFAKELAGATEVKYVPAYFPFTEPSIEVHVKHPVLGWFELGGSGIFRPEVTKPFGVDAPVIAWGIGIDRMALMHLGLNDIRELFTHDIGSVVLRRGR</sequence>
<keyword evidence="8" id="KW-0067">ATP-binding</keyword>
<dbReference type="Pfam" id="PF01409">
    <property type="entry name" value="tRNA-synt_2d"/>
    <property type="match status" value="1"/>
</dbReference>
<keyword evidence="14" id="KW-1185">Reference proteome</keyword>
<dbReference type="SUPFAM" id="SSF46785">
    <property type="entry name" value="Winged helix' DNA-binding domain"/>
    <property type="match status" value="1"/>
</dbReference>
<evidence type="ECO:0000256" key="7">
    <source>
        <dbReference type="ARBA" id="ARBA00022741"/>
    </source>
</evidence>
<keyword evidence="5 13" id="KW-0436">Ligase</keyword>
<proteinExistence type="inferred from homology"/>
<dbReference type="EMBL" id="CP028884">
    <property type="protein sequence ID" value="AYE36380.1"/>
    <property type="molecule type" value="Genomic_DNA"/>
</dbReference>
<evidence type="ECO:0000256" key="3">
    <source>
        <dbReference type="ARBA" id="ARBA00012814"/>
    </source>
</evidence>
<dbReference type="InterPro" id="IPR002319">
    <property type="entry name" value="Phenylalanyl-tRNA_Synthase"/>
</dbReference>
<dbReference type="GO" id="GO:0005737">
    <property type="term" value="C:cytoplasm"/>
    <property type="evidence" value="ECO:0007669"/>
    <property type="project" value="UniProtKB-SubCell"/>
</dbReference>
<accession>A0A386PNK5</accession>
<evidence type="ECO:0000256" key="11">
    <source>
        <dbReference type="ARBA" id="ARBA00023146"/>
    </source>
</evidence>
<comment type="similarity">
    <text evidence="2">Belongs to the class-II aminoacyl-tRNA synthetase family. Phe-tRNA synthetase alpha subunit type 2 subfamily.</text>
</comment>
<evidence type="ECO:0000256" key="6">
    <source>
        <dbReference type="ARBA" id="ARBA00022723"/>
    </source>
</evidence>
<protein>
    <recommendedName>
        <fullName evidence="3">phenylalanine--tRNA ligase</fullName>
        <ecNumber evidence="3">6.1.1.20</ecNumber>
    </recommendedName>
</protein>
<evidence type="ECO:0000256" key="1">
    <source>
        <dbReference type="ARBA" id="ARBA00004496"/>
    </source>
</evidence>
<dbReference type="PANTHER" id="PTHR11538:SF40">
    <property type="entry name" value="PHENYLALANINE--TRNA LIGASE ALPHA SUBUNIT"/>
    <property type="match status" value="1"/>
</dbReference>
<feature type="domain" description="Aminoacyl-transfer RNA synthetases class-II family profile" evidence="12">
    <location>
        <begin position="265"/>
        <end position="503"/>
    </location>
</feature>
<evidence type="ECO:0000313" key="14">
    <source>
        <dbReference type="Proteomes" id="UP000275571"/>
    </source>
</evidence>
<dbReference type="PANTHER" id="PTHR11538">
    <property type="entry name" value="PHENYLALANYL-TRNA SYNTHETASE"/>
    <property type="match status" value="1"/>
</dbReference>
<keyword evidence="4" id="KW-0963">Cytoplasm</keyword>
<evidence type="ECO:0000313" key="13">
    <source>
        <dbReference type="EMBL" id="AYE36380.1"/>
    </source>
</evidence>
<dbReference type="Gene3D" id="1.10.10.10">
    <property type="entry name" value="Winged helix-like DNA-binding domain superfamily/Winged helix DNA-binding domain"/>
    <property type="match status" value="1"/>
</dbReference>
<dbReference type="GO" id="GO:0046872">
    <property type="term" value="F:metal ion binding"/>
    <property type="evidence" value="ECO:0007669"/>
    <property type="project" value="UniProtKB-KW"/>
</dbReference>
<keyword evidence="9" id="KW-0460">Magnesium</keyword>
<dbReference type="PROSITE" id="PS50862">
    <property type="entry name" value="AA_TRNA_LIGASE_II"/>
    <property type="match status" value="1"/>
</dbReference>
<dbReference type="KEGG" id="btur:DB313_02685"/>
<name>A0A386PNK5_9SPIR</name>
<dbReference type="GO" id="GO:0005524">
    <property type="term" value="F:ATP binding"/>
    <property type="evidence" value="ECO:0007669"/>
    <property type="project" value="UniProtKB-KW"/>
</dbReference>
<dbReference type="NCBIfam" id="NF003210">
    <property type="entry name" value="PRK04172.1"/>
    <property type="match status" value="1"/>
</dbReference>
<evidence type="ECO:0000259" key="12">
    <source>
        <dbReference type="PROSITE" id="PS50862"/>
    </source>
</evidence>
<dbReference type="NCBIfam" id="TIGR00468">
    <property type="entry name" value="pheS"/>
    <property type="match status" value="1"/>
</dbReference>
<evidence type="ECO:0000256" key="2">
    <source>
        <dbReference type="ARBA" id="ARBA00006703"/>
    </source>
</evidence>
<keyword evidence="11" id="KW-0030">Aminoacyl-tRNA synthetase</keyword>
<organism evidence="13 14">
    <name type="scientific">Borrelia turcica IST7</name>
    <dbReference type="NCBI Taxonomy" id="1104446"/>
    <lineage>
        <taxon>Bacteria</taxon>
        <taxon>Pseudomonadati</taxon>
        <taxon>Spirochaetota</taxon>
        <taxon>Spirochaetia</taxon>
        <taxon>Spirochaetales</taxon>
        <taxon>Borreliaceae</taxon>
        <taxon>Borrelia</taxon>
    </lineage>
</organism>
<gene>
    <name evidence="13" type="ORF">DB313_02685</name>
</gene>
<dbReference type="InterPro" id="IPR004529">
    <property type="entry name" value="Phe-tRNA-synth_IIc_asu"/>
</dbReference>
<dbReference type="InterPro" id="IPR036390">
    <property type="entry name" value="WH_DNA-bd_sf"/>
</dbReference>
<evidence type="ECO:0000256" key="8">
    <source>
        <dbReference type="ARBA" id="ARBA00022840"/>
    </source>
</evidence>
<evidence type="ECO:0000256" key="4">
    <source>
        <dbReference type="ARBA" id="ARBA00022490"/>
    </source>
</evidence>
<dbReference type="Proteomes" id="UP000275571">
    <property type="component" value="Chromosome"/>
</dbReference>
<dbReference type="EC" id="6.1.1.20" evidence="3"/>
<dbReference type="Gene3D" id="3.30.930.10">
    <property type="entry name" value="Bira Bifunctional Protein, Domain 2"/>
    <property type="match status" value="1"/>
</dbReference>
<dbReference type="InterPro" id="IPR045864">
    <property type="entry name" value="aa-tRNA-synth_II/BPL/LPL"/>
</dbReference>
<dbReference type="InterPro" id="IPR036388">
    <property type="entry name" value="WH-like_DNA-bd_sf"/>
</dbReference>
<dbReference type="CDD" id="cd00496">
    <property type="entry name" value="PheRS_alpha_core"/>
    <property type="match status" value="1"/>
</dbReference>
<keyword evidence="6" id="KW-0479">Metal-binding</keyword>
<dbReference type="GO" id="GO:0006432">
    <property type="term" value="P:phenylalanyl-tRNA aminoacylation"/>
    <property type="evidence" value="ECO:0007669"/>
    <property type="project" value="InterPro"/>
</dbReference>